<dbReference type="EMBL" id="UINC01035470">
    <property type="protein sequence ID" value="SVB27926.1"/>
    <property type="molecule type" value="Genomic_DNA"/>
</dbReference>
<dbReference type="Pfam" id="PF21394">
    <property type="entry name" value="Beta-ketacyl_N"/>
    <property type="match status" value="1"/>
</dbReference>
<dbReference type="Gene3D" id="3.40.50.720">
    <property type="entry name" value="NAD(P)-binding Rossmann-like Domain"/>
    <property type="match status" value="1"/>
</dbReference>
<reference evidence="5" key="1">
    <citation type="submission" date="2018-05" db="EMBL/GenBank/DDBJ databases">
        <authorList>
            <person name="Lanie J.A."/>
            <person name="Ng W.-L."/>
            <person name="Kazmierczak K.M."/>
            <person name="Andrzejewski T.M."/>
            <person name="Davidsen T.M."/>
            <person name="Wayne K.J."/>
            <person name="Tettelin H."/>
            <person name="Glass J.I."/>
            <person name="Rusch D."/>
            <person name="Podicherti R."/>
            <person name="Tsui H.-C.T."/>
            <person name="Winkler M.E."/>
        </authorList>
    </citation>
    <scope>NUCLEOTIDE SEQUENCE</scope>
</reference>
<dbReference type="InterPro" id="IPR050091">
    <property type="entry name" value="PKS_NRPS_Biosynth_Enz"/>
</dbReference>
<evidence type="ECO:0000313" key="5">
    <source>
        <dbReference type="EMBL" id="SVB27926.1"/>
    </source>
</evidence>
<feature type="domain" description="Ketoreductase" evidence="4">
    <location>
        <begin position="348"/>
        <end position="549"/>
    </location>
</feature>
<proteinExistence type="predicted"/>
<dbReference type="CDD" id="cd08953">
    <property type="entry name" value="KR_2_SDR_x"/>
    <property type="match status" value="1"/>
</dbReference>
<dbReference type="GO" id="GO:0006633">
    <property type="term" value="P:fatty acid biosynthetic process"/>
    <property type="evidence" value="ECO:0007669"/>
    <property type="project" value="TreeGrafter"/>
</dbReference>
<dbReference type="PANTHER" id="PTHR43775">
    <property type="entry name" value="FATTY ACID SYNTHASE"/>
    <property type="match status" value="1"/>
</dbReference>
<dbReference type="InterPro" id="IPR057326">
    <property type="entry name" value="KR_dom"/>
</dbReference>
<dbReference type="InterPro" id="IPR013968">
    <property type="entry name" value="PKS_KR"/>
</dbReference>
<feature type="non-terminal residue" evidence="5">
    <location>
        <position position="637"/>
    </location>
</feature>
<dbReference type="InterPro" id="IPR036291">
    <property type="entry name" value="NAD(P)-bd_dom_sf"/>
</dbReference>
<protein>
    <recommendedName>
        <fullName evidence="4">Ketoreductase domain-containing protein</fullName>
    </recommendedName>
</protein>
<keyword evidence="2" id="KW-0597">Phosphoprotein</keyword>
<feature type="region of interest" description="Disordered" evidence="3">
    <location>
        <begin position="616"/>
        <end position="637"/>
    </location>
</feature>
<dbReference type="InterPro" id="IPR049490">
    <property type="entry name" value="C883_1060-like_KR_N"/>
</dbReference>
<name>A0A382CP53_9ZZZZ</name>
<dbReference type="SUPFAM" id="SSF51735">
    <property type="entry name" value="NAD(P)-binding Rossmann-fold domains"/>
    <property type="match status" value="2"/>
</dbReference>
<evidence type="ECO:0000259" key="4">
    <source>
        <dbReference type="SMART" id="SM00822"/>
    </source>
</evidence>
<dbReference type="SMART" id="SM00822">
    <property type="entry name" value="PKS_KR"/>
    <property type="match status" value="1"/>
</dbReference>
<dbReference type="AlphaFoldDB" id="A0A382CP53"/>
<evidence type="ECO:0000256" key="2">
    <source>
        <dbReference type="ARBA" id="ARBA00022553"/>
    </source>
</evidence>
<evidence type="ECO:0000256" key="3">
    <source>
        <dbReference type="SAM" id="MobiDB-lite"/>
    </source>
</evidence>
<feature type="non-terminal residue" evidence="5">
    <location>
        <position position="1"/>
    </location>
</feature>
<gene>
    <name evidence="5" type="ORF">METZ01_LOCUS180780</name>
</gene>
<keyword evidence="1" id="KW-0596">Phosphopantetheine</keyword>
<accession>A0A382CP53</accession>
<dbReference type="Gene3D" id="3.30.70.3290">
    <property type="match status" value="1"/>
</dbReference>
<evidence type="ECO:0000256" key="1">
    <source>
        <dbReference type="ARBA" id="ARBA00022450"/>
    </source>
</evidence>
<dbReference type="GO" id="GO:0004312">
    <property type="term" value="F:fatty acid synthase activity"/>
    <property type="evidence" value="ECO:0007669"/>
    <property type="project" value="TreeGrafter"/>
</dbReference>
<sequence length="637" mass="69728">LTTLSRRQAGKSGQHLFLSSLRNPQEKTSDVAFALNTLGRLWLSGIQPDWPAFHAGSEPRRLPLPTYPFQRQRFWIDKPATPQTLTAGQSRPGKLSDIGEWFYSPSWTRCPWVSKSADGANNVSGRAWLVFTDGSEFSARLVERIRAQGCDPSVVKLGKHYNKDGDKGFTINPRSPQDYFLLTEDLHRAGTVPRTILHLWCHSPSITDAASAATIDTWQSLGFYSLVYLSQALDKISVTKPIKISVVTSQAQEVLTDDTLIPAKAMVHGPCVVIPQELTNVACQSVDVAAAEVSNWNIQKLDALLADVATESSGNVVAYRGSHRWTRTYSPLPLAPTNAKPTLLRQRGTYLITGGLGGVGLLLAEYLARTVQAKLVLTGRSEVPPRSQWSKWLASPDNDERITEKLKAISALEEMGAEVFVASADVADPQAMRRVIHDTQSRFGKINGFIHAAGIVNGPTDGAILDLDKENCAQIFCPKVEGLLNLASLVQEADLDFCFLTSSLSSVLGGLGFSAYAAANVFMNAFAYTQNQTQSVPWLSVNWDAWLTEQDSDIPLRVTGMSSQESLETFDRILSLGQAGQTVVSISPLEARIEQWVKMDRSRDGALKQESQIFSQTHGDQEKLTAENAAGNQATQI</sequence>
<dbReference type="PANTHER" id="PTHR43775:SF37">
    <property type="entry name" value="SI:DKEY-61P9.11"/>
    <property type="match status" value="1"/>
</dbReference>
<organism evidence="5">
    <name type="scientific">marine metagenome</name>
    <dbReference type="NCBI Taxonomy" id="408172"/>
    <lineage>
        <taxon>unclassified sequences</taxon>
        <taxon>metagenomes</taxon>
        <taxon>ecological metagenomes</taxon>
    </lineage>
</organism>
<dbReference type="Pfam" id="PF08659">
    <property type="entry name" value="KR"/>
    <property type="match status" value="1"/>
</dbReference>